<feature type="transmembrane region" description="Helical" evidence="1">
    <location>
        <begin position="12"/>
        <end position="34"/>
    </location>
</feature>
<proteinExistence type="predicted"/>
<keyword evidence="1" id="KW-0812">Transmembrane</keyword>
<protein>
    <submittedName>
        <fullName evidence="2">Uncharacterized protein</fullName>
    </submittedName>
</protein>
<dbReference type="EMBL" id="UOGL01000283">
    <property type="protein sequence ID" value="VAX38983.1"/>
    <property type="molecule type" value="Genomic_DNA"/>
</dbReference>
<keyword evidence="1" id="KW-1133">Transmembrane helix</keyword>
<gene>
    <name evidence="2" type="ORF">MNBD_PLANCTO02-1102</name>
</gene>
<evidence type="ECO:0000256" key="1">
    <source>
        <dbReference type="SAM" id="Phobius"/>
    </source>
</evidence>
<evidence type="ECO:0000313" key="2">
    <source>
        <dbReference type="EMBL" id="VAX38983.1"/>
    </source>
</evidence>
<reference evidence="2" key="1">
    <citation type="submission" date="2018-06" db="EMBL/GenBank/DDBJ databases">
        <authorList>
            <person name="Zhirakovskaya E."/>
        </authorList>
    </citation>
    <scope>NUCLEOTIDE SEQUENCE</scope>
</reference>
<organism evidence="2">
    <name type="scientific">hydrothermal vent metagenome</name>
    <dbReference type="NCBI Taxonomy" id="652676"/>
    <lineage>
        <taxon>unclassified sequences</taxon>
        <taxon>metagenomes</taxon>
        <taxon>ecological metagenomes</taxon>
    </lineage>
</organism>
<accession>A0A3B1DQ51</accession>
<name>A0A3B1DQ51_9ZZZZ</name>
<sequence length="69" mass="7475">MNSFLNMGDDGTALVGCAIALLVCGITMSLSYYVGRAAKRSSQKESSQLETFAIATRQENKNENDRKVA</sequence>
<dbReference type="AlphaFoldDB" id="A0A3B1DQ51"/>
<keyword evidence="1" id="KW-0472">Membrane</keyword>